<dbReference type="Gene3D" id="3.60.10.10">
    <property type="entry name" value="Endonuclease/exonuclease/phosphatase"/>
    <property type="match status" value="1"/>
</dbReference>
<evidence type="ECO:0000259" key="1">
    <source>
        <dbReference type="Pfam" id="PF03372"/>
    </source>
</evidence>
<dbReference type="Pfam" id="PF03372">
    <property type="entry name" value="Exo_endo_phos"/>
    <property type="match status" value="1"/>
</dbReference>
<accession>A0A1B6HPS8</accession>
<protein>
    <recommendedName>
        <fullName evidence="1">Endonuclease/exonuclease/phosphatase domain-containing protein</fullName>
    </recommendedName>
</protein>
<organism evidence="2">
    <name type="scientific">Homalodisca liturata</name>
    <dbReference type="NCBI Taxonomy" id="320908"/>
    <lineage>
        <taxon>Eukaryota</taxon>
        <taxon>Metazoa</taxon>
        <taxon>Ecdysozoa</taxon>
        <taxon>Arthropoda</taxon>
        <taxon>Hexapoda</taxon>
        <taxon>Insecta</taxon>
        <taxon>Pterygota</taxon>
        <taxon>Neoptera</taxon>
        <taxon>Paraneoptera</taxon>
        <taxon>Hemiptera</taxon>
        <taxon>Auchenorrhyncha</taxon>
        <taxon>Membracoidea</taxon>
        <taxon>Cicadellidae</taxon>
        <taxon>Cicadellinae</taxon>
        <taxon>Proconiini</taxon>
        <taxon>Homalodisca</taxon>
    </lineage>
</organism>
<dbReference type="GO" id="GO:0003824">
    <property type="term" value="F:catalytic activity"/>
    <property type="evidence" value="ECO:0007669"/>
    <property type="project" value="InterPro"/>
</dbReference>
<proteinExistence type="predicted"/>
<evidence type="ECO:0000313" key="2">
    <source>
        <dbReference type="EMBL" id="JAS76684.1"/>
    </source>
</evidence>
<name>A0A1B6HPS8_9HEMI</name>
<dbReference type="PANTHER" id="PTHR33395:SF22">
    <property type="entry name" value="REVERSE TRANSCRIPTASE DOMAIN-CONTAINING PROTEIN"/>
    <property type="match status" value="1"/>
</dbReference>
<dbReference type="AlphaFoldDB" id="A0A1B6HPS8"/>
<dbReference type="InterPro" id="IPR036691">
    <property type="entry name" value="Endo/exonu/phosph_ase_sf"/>
</dbReference>
<dbReference type="EMBL" id="GECU01031022">
    <property type="protein sequence ID" value="JAS76684.1"/>
    <property type="molecule type" value="Transcribed_RNA"/>
</dbReference>
<dbReference type="GO" id="GO:0031012">
    <property type="term" value="C:extracellular matrix"/>
    <property type="evidence" value="ECO:0007669"/>
    <property type="project" value="TreeGrafter"/>
</dbReference>
<dbReference type="InterPro" id="IPR005135">
    <property type="entry name" value="Endo/exonuclease/phosphatase"/>
</dbReference>
<dbReference type="PANTHER" id="PTHR33395">
    <property type="entry name" value="TRANSCRIPTASE, PUTATIVE-RELATED-RELATED"/>
    <property type="match status" value="1"/>
</dbReference>
<gene>
    <name evidence="2" type="ORF">g.37561</name>
</gene>
<feature type="domain" description="Endonuclease/exonuclease/phosphatase" evidence="1">
    <location>
        <begin position="6"/>
        <end position="202"/>
    </location>
</feature>
<dbReference type="GO" id="GO:0007508">
    <property type="term" value="P:larval heart development"/>
    <property type="evidence" value="ECO:0007669"/>
    <property type="project" value="TreeGrafter"/>
</dbReference>
<reference evidence="2" key="1">
    <citation type="submission" date="2015-11" db="EMBL/GenBank/DDBJ databases">
        <title>De novo transcriptome assembly of four potential Pierce s Disease insect vectors from Arizona vineyards.</title>
        <authorList>
            <person name="Tassone E.E."/>
        </authorList>
    </citation>
    <scope>NUCLEOTIDE SEQUENCE</scope>
</reference>
<dbReference type="GO" id="GO:0061343">
    <property type="term" value="P:cell adhesion involved in heart morphogenesis"/>
    <property type="evidence" value="ECO:0007669"/>
    <property type="project" value="TreeGrafter"/>
</dbReference>
<sequence>MGNKIDMLNHLLHSNSPDVVVLTEHGLKQDTILNAKLMNYTLVTAYSREKHIKGGVAIYKHSGFTKETHSLDVENYSREMECEISAIKIKLSRKTHLCVLGVYRPPNGSLDTFHHSLTEVLDKMDACQCNIIIAGDFNIDSLKDSREQKEVTELLAPYNITRMTLPPTRISANSVTSIDAICTNLETNKVTVDVSHTGLSDHTGQFCTIELPERCSIKSFTKRRHLNKRNLSELKNLIAAENWENVLNTDNVDEAYNNFSNTIVRALDCTCPYRKSQITQRRSHIKMVYNEETKVLKDEFLKAQENYRLTGNQENKAEAARKKKTYDLKLKQLRSEASTEHIAQASNKSKAIWDVINSERKATHETSEVTMTCLKIGEQEVTDATKIANNINSFFSKIAEETLRNQVRHNYSQENLTEIATPLSILHPATAEEIQTIIV</sequence>
<dbReference type="SUPFAM" id="SSF56219">
    <property type="entry name" value="DNase I-like"/>
    <property type="match status" value="1"/>
</dbReference>